<dbReference type="PANTHER" id="PTHR35807:SF1">
    <property type="entry name" value="TRANSCRIPTIONAL REGULATOR REDD"/>
    <property type="match status" value="1"/>
</dbReference>
<evidence type="ECO:0000256" key="7">
    <source>
        <dbReference type="SAM" id="Coils"/>
    </source>
</evidence>
<dbReference type="InterPro" id="IPR001867">
    <property type="entry name" value="OmpR/PhoB-type_DNA-bd"/>
</dbReference>
<evidence type="ECO:0000256" key="1">
    <source>
        <dbReference type="ARBA" id="ARBA00005820"/>
    </source>
</evidence>
<keyword evidence="4 6" id="KW-0238">DNA-binding</keyword>
<keyword evidence="11" id="KW-1185">Reference proteome</keyword>
<dbReference type="InterPro" id="IPR005158">
    <property type="entry name" value="BTAD"/>
</dbReference>
<keyword evidence="5" id="KW-0804">Transcription</keyword>
<proteinExistence type="inferred from homology"/>
<gene>
    <name evidence="10" type="primary">afsR10</name>
    <name evidence="10" type="ORF">SRIMR7_37650</name>
</gene>
<dbReference type="PROSITE" id="PS51755">
    <property type="entry name" value="OMPR_PHOB"/>
    <property type="match status" value="1"/>
</dbReference>
<evidence type="ECO:0000313" key="11">
    <source>
        <dbReference type="Proteomes" id="UP000829494"/>
    </source>
</evidence>
<feature type="coiled-coil region" evidence="7">
    <location>
        <begin position="768"/>
        <end position="795"/>
    </location>
</feature>
<dbReference type="Pfam" id="PF03704">
    <property type="entry name" value="BTAD"/>
    <property type="match status" value="1"/>
</dbReference>
<dbReference type="CDD" id="cd15831">
    <property type="entry name" value="BTAD"/>
    <property type="match status" value="1"/>
</dbReference>
<dbReference type="Gene3D" id="3.40.50.300">
    <property type="entry name" value="P-loop containing nucleotide triphosphate hydrolases"/>
    <property type="match status" value="1"/>
</dbReference>
<evidence type="ECO:0000256" key="6">
    <source>
        <dbReference type="PROSITE-ProRule" id="PRU01091"/>
    </source>
</evidence>
<reference evidence="10 11" key="1">
    <citation type="submission" date="2022-03" db="EMBL/GenBank/DDBJ databases">
        <title>Complete genome of Streptomyces rimosus ssp. rimosus R7 (=ATCC 10970).</title>
        <authorList>
            <person name="Beganovic S."/>
            <person name="Ruckert C."/>
            <person name="Busche T."/>
            <person name="Kalinowski J."/>
            <person name="Wittmann C."/>
        </authorList>
    </citation>
    <scope>NUCLEOTIDE SEQUENCE [LARGE SCALE GENOMIC DNA]</scope>
    <source>
        <strain evidence="10 11">R7</strain>
    </source>
</reference>
<accession>A0ABY3ZDK5</accession>
<dbReference type="Gene3D" id="1.10.10.10">
    <property type="entry name" value="Winged helix-like DNA-binding domain superfamily/Winged helix DNA-binding domain"/>
    <property type="match status" value="1"/>
</dbReference>
<dbReference type="PANTHER" id="PTHR35807">
    <property type="entry name" value="TRANSCRIPTIONAL REGULATOR REDD-RELATED"/>
    <property type="match status" value="1"/>
</dbReference>
<dbReference type="SUPFAM" id="SSF48452">
    <property type="entry name" value="TPR-like"/>
    <property type="match status" value="2"/>
</dbReference>
<dbReference type="InterPro" id="IPR011990">
    <property type="entry name" value="TPR-like_helical_dom_sf"/>
</dbReference>
<dbReference type="Pfam" id="PF00486">
    <property type="entry name" value="Trans_reg_C"/>
    <property type="match status" value="1"/>
</dbReference>
<evidence type="ECO:0000256" key="2">
    <source>
        <dbReference type="ARBA" id="ARBA00023012"/>
    </source>
</evidence>
<keyword evidence="2" id="KW-0902">Two-component regulatory system</keyword>
<dbReference type="Pfam" id="PF13424">
    <property type="entry name" value="TPR_12"/>
    <property type="match status" value="1"/>
</dbReference>
<feature type="region of interest" description="Disordered" evidence="8">
    <location>
        <begin position="254"/>
        <end position="280"/>
    </location>
</feature>
<evidence type="ECO:0000313" key="10">
    <source>
        <dbReference type="EMBL" id="UNZ07898.1"/>
    </source>
</evidence>
<keyword evidence="3" id="KW-0805">Transcription regulation</keyword>
<dbReference type="InterPro" id="IPR036388">
    <property type="entry name" value="WH-like_DNA-bd_sf"/>
</dbReference>
<dbReference type="RefSeq" id="WP_003983087.1">
    <property type="nucleotide sequence ID" value="NZ_CP043497.1"/>
</dbReference>
<keyword evidence="7" id="KW-0175">Coiled coil</keyword>
<dbReference type="SMART" id="SM00028">
    <property type="entry name" value="TPR"/>
    <property type="match status" value="5"/>
</dbReference>
<dbReference type="InterPro" id="IPR016032">
    <property type="entry name" value="Sig_transdc_resp-reg_C-effctor"/>
</dbReference>
<dbReference type="SMART" id="SM00862">
    <property type="entry name" value="Trans_reg_C"/>
    <property type="match status" value="1"/>
</dbReference>
<sequence length="977" mass="105229">MADAAGDERHLWFTVLGPVAIWRGGRQLDAGSPRQRSLLAVLLVQGGRGISAPELIRALWGKDPPPDARAVLHTYVCRLRAVLGPDADMLVSESDGYALHVGEGGLDLQRAERFVAEAEQARRAGDPARARELLARAMELGTGDPPEGVPGPNGAAWRVRLEEHRLSLVETRLALDLEAGRHAEVVAELTALTAAHPLRERLKELLMLALYRGGRRTEALAAYADTRRLLAQERGVAPSPGLTELHRRILRADPRLPAPEGGRPRYAGEGAAQVRPAQLPPDTRDFTGRAALVEELIAYLGPGRGRGVALSAVGGIGGVGKTALAVHVAHAVRPFFPDGQLYVDLRGCGPCPVEPESVLGTFLRALGVSDCAIPVGVSERAALYRSVLDGRRVLALLDNARDAAQVRPLLPGTDGCAALVTSRNRLAHPAGTHAVALDVMRPQEALALFTRITGEGGEDARKVVAACGCLPLAIRIAAARLLARRTWTVADLVRKLADEHRRLDELQAGDLGIAATFELGYGQLAARQARAFRLVALPCGPDISLGAAAAVLGLRTEEAGKTLEFLVDTSLLESPAPDRYRYHDLLRLYARARAERDDPPEQREAARSRLLDHYLATAARVYTMNRPGEPLADHIEPTQYPGLSFDDRESALEWLYTEAGNLLACARASARGPTLRRAADLMLVTKDLADSGTGARQYEQTIVHLLTAAREAQDAHAEGRLRLLMIHFHIMAGRLTEADREAQAAMALRGHCADPVLSSNALNESGIIASLQGRHEDAESLLQQALAAFRSYRNQNSVASALANLALLYVDTGRITEGVSLAEQCLALYQKIGATTRLAAGHYSLGVVLTQAARPEDALQQFEQAVVIFQDSRQCLWEAMTYWRMAEAHLAADRPAQAAGRAEEALAILQGPSGQWARANALTTLGHALRRTGHADRARVCWHKALETYETLGSPEAAAVRRLLPADRPAPVGDADA</sequence>
<dbReference type="SMART" id="SM01043">
    <property type="entry name" value="BTAD"/>
    <property type="match status" value="1"/>
</dbReference>
<dbReference type="InterPro" id="IPR051677">
    <property type="entry name" value="AfsR-DnrI-RedD_regulator"/>
</dbReference>
<dbReference type="Pfam" id="PF13374">
    <property type="entry name" value="TPR_10"/>
    <property type="match status" value="1"/>
</dbReference>
<dbReference type="SUPFAM" id="SSF52540">
    <property type="entry name" value="P-loop containing nucleoside triphosphate hydrolases"/>
    <property type="match status" value="1"/>
</dbReference>
<dbReference type="PRINTS" id="PR00364">
    <property type="entry name" value="DISEASERSIST"/>
</dbReference>
<feature type="domain" description="OmpR/PhoB-type" evidence="9">
    <location>
        <begin position="1"/>
        <end position="101"/>
    </location>
</feature>
<evidence type="ECO:0000259" key="9">
    <source>
        <dbReference type="PROSITE" id="PS51755"/>
    </source>
</evidence>
<dbReference type="InterPro" id="IPR027417">
    <property type="entry name" value="P-loop_NTPase"/>
</dbReference>
<evidence type="ECO:0000256" key="8">
    <source>
        <dbReference type="SAM" id="MobiDB-lite"/>
    </source>
</evidence>
<comment type="similarity">
    <text evidence="1">Belongs to the AfsR/DnrI/RedD regulatory family.</text>
</comment>
<protein>
    <submittedName>
        <fullName evidence="10">Regulatory protein AfsR</fullName>
    </submittedName>
</protein>
<dbReference type="GeneID" id="66852959"/>
<dbReference type="InterPro" id="IPR019734">
    <property type="entry name" value="TPR_rpt"/>
</dbReference>
<name>A0ABY3ZDK5_STRRM</name>
<organism evidence="10 11">
    <name type="scientific">Streptomyces rimosus subsp. rimosus</name>
    <dbReference type="NCBI Taxonomy" id="132474"/>
    <lineage>
        <taxon>Bacteria</taxon>
        <taxon>Bacillati</taxon>
        <taxon>Actinomycetota</taxon>
        <taxon>Actinomycetes</taxon>
        <taxon>Kitasatosporales</taxon>
        <taxon>Streptomycetaceae</taxon>
        <taxon>Streptomyces</taxon>
    </lineage>
</organism>
<dbReference type="SUPFAM" id="SSF46894">
    <property type="entry name" value="C-terminal effector domain of the bipartite response regulators"/>
    <property type="match status" value="1"/>
</dbReference>
<dbReference type="EMBL" id="CP094298">
    <property type="protein sequence ID" value="UNZ07898.1"/>
    <property type="molecule type" value="Genomic_DNA"/>
</dbReference>
<feature type="DNA-binding region" description="OmpR/PhoB-type" evidence="6">
    <location>
        <begin position="1"/>
        <end position="101"/>
    </location>
</feature>
<dbReference type="Gene3D" id="1.25.40.10">
    <property type="entry name" value="Tetratricopeptide repeat domain"/>
    <property type="match status" value="2"/>
</dbReference>
<dbReference type="Proteomes" id="UP000829494">
    <property type="component" value="Chromosome"/>
</dbReference>
<evidence type="ECO:0000256" key="5">
    <source>
        <dbReference type="ARBA" id="ARBA00023163"/>
    </source>
</evidence>
<evidence type="ECO:0000256" key="3">
    <source>
        <dbReference type="ARBA" id="ARBA00023015"/>
    </source>
</evidence>
<evidence type="ECO:0000256" key="4">
    <source>
        <dbReference type="ARBA" id="ARBA00023125"/>
    </source>
</evidence>